<dbReference type="GO" id="GO:0005886">
    <property type="term" value="C:plasma membrane"/>
    <property type="evidence" value="ECO:0007669"/>
    <property type="project" value="UniProtKB-SubCell"/>
</dbReference>
<dbReference type="SUPFAM" id="SSF161098">
    <property type="entry name" value="MetI-like"/>
    <property type="match status" value="1"/>
</dbReference>
<dbReference type="Proteomes" id="UP000018763">
    <property type="component" value="Chromosome"/>
</dbReference>
<gene>
    <name evidence="10" type="ORF">D174_16665</name>
</gene>
<evidence type="ECO:0000256" key="3">
    <source>
        <dbReference type="ARBA" id="ARBA00022448"/>
    </source>
</evidence>
<reference evidence="10 11" key="1">
    <citation type="journal article" date="2014" name="Genome Announc.">
        <title>Complete Genome Sequence of Sterol-Transforming Mycobacterium neoaurum Strain VKM Ac-1815D.</title>
        <authorList>
            <person name="Shtratnikova V.Y."/>
            <person name="Bragin E.Y."/>
            <person name="Dovbnya D.V."/>
            <person name="Pekov Y.A."/>
            <person name="Schelkunov M.I."/>
            <person name="Strizhov N."/>
            <person name="Ivashina T.V."/>
            <person name="Ashapkin V.V."/>
            <person name="Donova M.V."/>
        </authorList>
    </citation>
    <scope>NUCLEOTIDE SEQUENCE [LARGE SCALE GENOMIC DNA]</scope>
    <source>
        <strain evidence="10 11">VKM Ac-1815D</strain>
    </source>
</reference>
<feature type="transmembrane region" description="Helical" evidence="8">
    <location>
        <begin position="151"/>
        <end position="176"/>
    </location>
</feature>
<keyword evidence="7 8" id="KW-0472">Membrane</keyword>
<dbReference type="GeneID" id="43451104"/>
<keyword evidence="5 8" id="KW-0812">Transmembrane</keyword>
<name>V5XE79_MYCNE</name>
<feature type="transmembrane region" description="Helical" evidence="8">
    <location>
        <begin position="75"/>
        <end position="97"/>
    </location>
</feature>
<feature type="domain" description="ABC transmembrane type-1" evidence="9">
    <location>
        <begin position="68"/>
        <end position="276"/>
    </location>
</feature>
<dbReference type="Gene3D" id="1.10.3720.10">
    <property type="entry name" value="MetI-like"/>
    <property type="match status" value="1"/>
</dbReference>
<keyword evidence="4" id="KW-1003">Cell membrane</keyword>
<keyword evidence="11" id="KW-1185">Reference proteome</keyword>
<comment type="similarity">
    <text evidence="2">Belongs to the binding-protein-dependent transport system permease family. CysTW subfamily.</text>
</comment>
<dbReference type="InterPro" id="IPR035906">
    <property type="entry name" value="MetI-like_sf"/>
</dbReference>
<dbReference type="CDD" id="cd06261">
    <property type="entry name" value="TM_PBP2"/>
    <property type="match status" value="1"/>
</dbReference>
<dbReference type="PANTHER" id="PTHR42929">
    <property type="entry name" value="INNER MEMBRANE ABC TRANSPORTER PERMEASE PROTEIN YDCU-RELATED-RELATED"/>
    <property type="match status" value="1"/>
</dbReference>
<dbReference type="InterPro" id="IPR000515">
    <property type="entry name" value="MetI-like"/>
</dbReference>
<feature type="transmembrane region" description="Helical" evidence="8">
    <location>
        <begin position="259"/>
        <end position="277"/>
    </location>
</feature>
<organism evidence="10 11">
    <name type="scientific">Mycolicibacterium neoaurum VKM Ac-1815D</name>
    <dbReference type="NCBI Taxonomy" id="700508"/>
    <lineage>
        <taxon>Bacteria</taxon>
        <taxon>Bacillati</taxon>
        <taxon>Actinomycetota</taxon>
        <taxon>Actinomycetes</taxon>
        <taxon>Mycobacteriales</taxon>
        <taxon>Mycobacteriaceae</taxon>
        <taxon>Mycolicibacterium</taxon>
    </lineage>
</organism>
<feature type="transmembrane region" description="Helical" evidence="8">
    <location>
        <begin position="197"/>
        <end position="221"/>
    </location>
</feature>
<keyword evidence="6 8" id="KW-1133">Transmembrane helix</keyword>
<dbReference type="GO" id="GO:0055085">
    <property type="term" value="P:transmembrane transport"/>
    <property type="evidence" value="ECO:0007669"/>
    <property type="project" value="InterPro"/>
</dbReference>
<accession>V5XE79</accession>
<evidence type="ECO:0000259" key="9">
    <source>
        <dbReference type="PROSITE" id="PS50928"/>
    </source>
</evidence>
<dbReference type="AlphaFoldDB" id="V5XE79"/>
<proteinExistence type="inferred from homology"/>
<evidence type="ECO:0000256" key="1">
    <source>
        <dbReference type="ARBA" id="ARBA00004651"/>
    </source>
</evidence>
<evidence type="ECO:0000256" key="2">
    <source>
        <dbReference type="ARBA" id="ARBA00007069"/>
    </source>
</evidence>
<keyword evidence="3 8" id="KW-0813">Transport</keyword>
<dbReference type="PANTHER" id="PTHR42929:SF1">
    <property type="entry name" value="INNER MEMBRANE ABC TRANSPORTER PERMEASE PROTEIN YDCU-RELATED"/>
    <property type="match status" value="1"/>
</dbReference>
<evidence type="ECO:0000256" key="6">
    <source>
        <dbReference type="ARBA" id="ARBA00022989"/>
    </source>
</evidence>
<feature type="transmembrane region" description="Helical" evidence="8">
    <location>
        <begin position="12"/>
        <end position="36"/>
    </location>
</feature>
<evidence type="ECO:0000256" key="7">
    <source>
        <dbReference type="ARBA" id="ARBA00023136"/>
    </source>
</evidence>
<evidence type="ECO:0000256" key="8">
    <source>
        <dbReference type="RuleBase" id="RU363032"/>
    </source>
</evidence>
<dbReference type="PROSITE" id="PS50928">
    <property type="entry name" value="ABC_TM1"/>
    <property type="match status" value="1"/>
</dbReference>
<dbReference type="RefSeq" id="WP_019509811.1">
    <property type="nucleotide sequence ID" value="NC_023036.2"/>
</dbReference>
<dbReference type="EMBL" id="CP006936">
    <property type="protein sequence ID" value="AHC26113.1"/>
    <property type="molecule type" value="Genomic_DNA"/>
</dbReference>
<comment type="subcellular location">
    <subcellularLocation>
        <location evidence="1 8">Cell membrane</location>
        <topology evidence="1 8">Multi-pass membrane protein</topology>
    </subcellularLocation>
</comment>
<evidence type="ECO:0000256" key="5">
    <source>
        <dbReference type="ARBA" id="ARBA00022692"/>
    </source>
</evidence>
<evidence type="ECO:0000313" key="11">
    <source>
        <dbReference type="Proteomes" id="UP000018763"/>
    </source>
</evidence>
<protein>
    <submittedName>
        <fullName evidence="10">Putrescine/spermidine ABC transporter permease</fullName>
    </submittedName>
</protein>
<evidence type="ECO:0000256" key="4">
    <source>
        <dbReference type="ARBA" id="ARBA00022475"/>
    </source>
</evidence>
<feature type="transmembrane region" description="Helical" evidence="8">
    <location>
        <begin position="104"/>
        <end position="126"/>
    </location>
</feature>
<evidence type="ECO:0000313" key="10">
    <source>
        <dbReference type="EMBL" id="AHC26113.1"/>
    </source>
</evidence>
<dbReference type="Pfam" id="PF00528">
    <property type="entry name" value="BPD_transp_1"/>
    <property type="match status" value="1"/>
</dbReference>
<sequence length="291" mass="31621">MINQRKDAAVRAGLLITPASWLILLFVTPIILLALYSVGLIRVFPDDPTFNVEGWSAFFSSSIYFPLLWKSIRTALIVGVVAVLLAYPVAYVLAMLAGRRRFTLLLVVMVPFWTSFLLRVLAWKVVLSENGVFNSFLAYTGINADGQPIQFIYSTTAVTVVLIYVWLPFVVLPIFVSLTSLDQRLFEAAADLGARRLVTFWTITLPLTLPGVVAGFAFAFIPVIGEYVTPTLVGGTGGFLYGNSVADAFGAGFDWQTGSVLAIALFVAVALTTMLFVRSLRSGGASVGMVR</sequence>